<dbReference type="Proteomes" id="UP000032300">
    <property type="component" value="Chromosome"/>
</dbReference>
<evidence type="ECO:0000313" key="3">
    <source>
        <dbReference type="EMBL" id="AJP71079.1"/>
    </source>
</evidence>
<dbReference type="SMART" id="SM00530">
    <property type="entry name" value="HTH_XRE"/>
    <property type="match status" value="1"/>
</dbReference>
<evidence type="ECO:0000259" key="2">
    <source>
        <dbReference type="PROSITE" id="PS50943"/>
    </source>
</evidence>
<accession>A0A7U4LE42</accession>
<organism evidence="3 4">
    <name type="scientific">Sphingomonas hengshuiensis</name>
    <dbReference type="NCBI Taxonomy" id="1609977"/>
    <lineage>
        <taxon>Bacteria</taxon>
        <taxon>Pseudomonadati</taxon>
        <taxon>Pseudomonadota</taxon>
        <taxon>Alphaproteobacteria</taxon>
        <taxon>Sphingomonadales</taxon>
        <taxon>Sphingomonadaceae</taxon>
        <taxon>Sphingomonas</taxon>
    </lineage>
</organism>
<dbReference type="KEGG" id="sphi:TS85_03450"/>
<dbReference type="SUPFAM" id="SSF47413">
    <property type="entry name" value="lambda repressor-like DNA-binding domains"/>
    <property type="match status" value="1"/>
</dbReference>
<dbReference type="RefSeq" id="WP_044330428.1">
    <property type="nucleotide sequence ID" value="NZ_CP010836.1"/>
</dbReference>
<dbReference type="InterPro" id="IPR010982">
    <property type="entry name" value="Lambda_DNA-bd_dom_sf"/>
</dbReference>
<dbReference type="PANTHER" id="PTHR46558">
    <property type="entry name" value="TRACRIPTIONAL REGULATORY PROTEIN-RELATED-RELATED"/>
    <property type="match status" value="1"/>
</dbReference>
<dbReference type="OrthoDB" id="3034420at2"/>
<evidence type="ECO:0000256" key="1">
    <source>
        <dbReference type="ARBA" id="ARBA00023125"/>
    </source>
</evidence>
<dbReference type="PANTHER" id="PTHR46558:SF4">
    <property type="entry name" value="DNA-BIDING PHAGE PROTEIN"/>
    <property type="match status" value="1"/>
</dbReference>
<feature type="domain" description="HTH cro/C1-type" evidence="2">
    <location>
        <begin position="9"/>
        <end position="61"/>
    </location>
</feature>
<evidence type="ECO:0000313" key="4">
    <source>
        <dbReference type="Proteomes" id="UP000032300"/>
    </source>
</evidence>
<dbReference type="AlphaFoldDB" id="A0A7U4LE42"/>
<dbReference type="GO" id="GO:0003677">
    <property type="term" value="F:DNA binding"/>
    <property type="evidence" value="ECO:0007669"/>
    <property type="project" value="UniProtKB-KW"/>
</dbReference>
<keyword evidence="4" id="KW-1185">Reference proteome</keyword>
<dbReference type="CDD" id="cd00093">
    <property type="entry name" value="HTH_XRE"/>
    <property type="match status" value="1"/>
</dbReference>
<dbReference type="InterPro" id="IPR001387">
    <property type="entry name" value="Cro/C1-type_HTH"/>
</dbReference>
<dbReference type="PROSITE" id="PS50943">
    <property type="entry name" value="HTH_CROC1"/>
    <property type="match status" value="1"/>
</dbReference>
<dbReference type="EMBL" id="CP010836">
    <property type="protein sequence ID" value="AJP71079.1"/>
    <property type="molecule type" value="Genomic_DNA"/>
</dbReference>
<reference evidence="3 4" key="1">
    <citation type="journal article" date="2015" name="Int. J. Syst. Evol. Microbiol.">
        <title>Sphingomonas hengshuiensis sp. nov., isolated from lake wetland.</title>
        <authorList>
            <person name="Wei S."/>
            <person name="Wang T."/>
            <person name="Liu H."/>
            <person name="Zhang C."/>
            <person name="Guo J."/>
            <person name="Wang Q."/>
            <person name="Liang K."/>
            <person name="Zhang Z."/>
        </authorList>
    </citation>
    <scope>NUCLEOTIDE SEQUENCE [LARGE SCALE GENOMIC DNA]</scope>
    <source>
        <strain evidence="3 4">WHSC-8</strain>
    </source>
</reference>
<proteinExistence type="predicted"/>
<name>A0A7U4LE42_9SPHN</name>
<gene>
    <name evidence="3" type="ORF">TS85_03450</name>
</gene>
<dbReference type="Gene3D" id="1.10.260.40">
    <property type="entry name" value="lambda repressor-like DNA-binding domains"/>
    <property type="match status" value="1"/>
</dbReference>
<dbReference type="Pfam" id="PF01381">
    <property type="entry name" value="HTH_3"/>
    <property type="match status" value="1"/>
</dbReference>
<sequence>MGVTTTLPELRREHRLTQADLAAAVGVSRQTINSIETGRFEPSLSLALTLAQHFETPVEAIFALADAGAG</sequence>
<keyword evidence="1" id="KW-0238">DNA-binding</keyword>
<reference evidence="3 4" key="2">
    <citation type="submission" date="2015-02" db="EMBL/GenBank/DDBJ databases">
        <title>The complete genome of Sphingomonas hengshuiensis sp. WHSC-8 isolated from soil of Hengshui Lake.</title>
        <authorList>
            <person name="Wei S."/>
            <person name="Guo J."/>
            <person name="Su C."/>
            <person name="Wu R."/>
            <person name="Zhang Z."/>
            <person name="Liang K."/>
            <person name="Li H."/>
            <person name="Wang T."/>
            <person name="Liu H."/>
            <person name="Zhang C."/>
            <person name="Li Z."/>
            <person name="Wang Q."/>
            <person name="Meng J."/>
        </authorList>
    </citation>
    <scope>NUCLEOTIDE SEQUENCE [LARGE SCALE GENOMIC DNA]</scope>
    <source>
        <strain evidence="3 4">WHSC-8</strain>
    </source>
</reference>
<protein>
    <recommendedName>
        <fullName evidence="2">HTH cro/C1-type domain-containing protein</fullName>
    </recommendedName>
</protein>